<name>A0A5J4WZW2_9EUKA</name>
<dbReference type="SUPFAM" id="SSF56112">
    <property type="entry name" value="Protein kinase-like (PK-like)"/>
    <property type="match status" value="1"/>
</dbReference>
<gene>
    <name evidence="4" type="ORF">EZS28_003923</name>
</gene>
<dbReference type="Proteomes" id="UP000324800">
    <property type="component" value="Unassembled WGS sequence"/>
</dbReference>
<dbReference type="PROSITE" id="PS50011">
    <property type="entry name" value="PROTEIN_KINASE_DOM"/>
    <property type="match status" value="1"/>
</dbReference>
<comment type="caution">
    <text evidence="4">The sequence shown here is derived from an EMBL/GenBank/DDBJ whole genome shotgun (WGS) entry which is preliminary data.</text>
</comment>
<dbReference type="InterPro" id="IPR000719">
    <property type="entry name" value="Prot_kinase_dom"/>
</dbReference>
<evidence type="ECO:0000256" key="1">
    <source>
        <dbReference type="ARBA" id="ARBA00022741"/>
    </source>
</evidence>
<dbReference type="Gene3D" id="1.10.510.10">
    <property type="entry name" value="Transferase(Phosphotransferase) domain 1"/>
    <property type="match status" value="1"/>
</dbReference>
<dbReference type="InterPro" id="IPR011009">
    <property type="entry name" value="Kinase-like_dom_sf"/>
</dbReference>
<sequence>MKSLFSLLRSSNGTLDWIFVRHVIHSVLQLLKEKHRSGFVHSAIHPKNVLSCNGDVELALRDCNRSSYYAPEVLLRLEAKMDDVFTEENDIWAIGNILFESILGYPPLTGGSYDELLSAIFTRFGNPQRKDMRYLQDTRFNCLKLSRPDVIPTSWIIIGKAQLNSDDVEGYSRIVQLQNNCQK</sequence>
<organism evidence="4 5">
    <name type="scientific">Streblomastix strix</name>
    <dbReference type="NCBI Taxonomy" id="222440"/>
    <lineage>
        <taxon>Eukaryota</taxon>
        <taxon>Metamonada</taxon>
        <taxon>Preaxostyla</taxon>
        <taxon>Oxymonadida</taxon>
        <taxon>Streblomastigidae</taxon>
        <taxon>Streblomastix</taxon>
    </lineage>
</organism>
<dbReference type="GO" id="GO:0004672">
    <property type="term" value="F:protein kinase activity"/>
    <property type="evidence" value="ECO:0007669"/>
    <property type="project" value="InterPro"/>
</dbReference>
<protein>
    <recommendedName>
        <fullName evidence="3">Protein kinase domain-containing protein</fullName>
    </recommendedName>
</protein>
<dbReference type="GO" id="GO:0005524">
    <property type="term" value="F:ATP binding"/>
    <property type="evidence" value="ECO:0007669"/>
    <property type="project" value="UniProtKB-KW"/>
</dbReference>
<dbReference type="EMBL" id="SNRW01000544">
    <property type="protein sequence ID" value="KAA6400544.1"/>
    <property type="molecule type" value="Genomic_DNA"/>
</dbReference>
<accession>A0A5J4WZW2</accession>
<reference evidence="4 5" key="1">
    <citation type="submission" date="2019-03" db="EMBL/GenBank/DDBJ databases">
        <title>Single cell metagenomics reveals metabolic interactions within the superorganism composed of flagellate Streblomastix strix and complex community of Bacteroidetes bacteria on its surface.</title>
        <authorList>
            <person name="Treitli S.C."/>
            <person name="Kolisko M."/>
            <person name="Husnik F."/>
            <person name="Keeling P."/>
            <person name="Hampl V."/>
        </authorList>
    </citation>
    <scope>NUCLEOTIDE SEQUENCE [LARGE SCALE GENOMIC DNA]</scope>
    <source>
        <strain evidence="4">ST1C</strain>
    </source>
</reference>
<proteinExistence type="predicted"/>
<dbReference type="OrthoDB" id="41200at2759"/>
<dbReference type="PANTHER" id="PTHR24055">
    <property type="entry name" value="MITOGEN-ACTIVATED PROTEIN KINASE"/>
    <property type="match status" value="1"/>
</dbReference>
<keyword evidence="1" id="KW-0547">Nucleotide-binding</keyword>
<evidence type="ECO:0000313" key="5">
    <source>
        <dbReference type="Proteomes" id="UP000324800"/>
    </source>
</evidence>
<feature type="domain" description="Protein kinase" evidence="3">
    <location>
        <begin position="1"/>
        <end position="183"/>
    </location>
</feature>
<evidence type="ECO:0000256" key="2">
    <source>
        <dbReference type="ARBA" id="ARBA00022840"/>
    </source>
</evidence>
<keyword evidence="2" id="KW-0067">ATP-binding</keyword>
<dbReference type="AlphaFoldDB" id="A0A5J4WZW2"/>
<evidence type="ECO:0000259" key="3">
    <source>
        <dbReference type="PROSITE" id="PS50011"/>
    </source>
</evidence>
<dbReference type="InterPro" id="IPR050117">
    <property type="entry name" value="MAPK"/>
</dbReference>
<evidence type="ECO:0000313" key="4">
    <source>
        <dbReference type="EMBL" id="KAA6400544.1"/>
    </source>
</evidence>